<accession>A0A1H7HDK2</accession>
<dbReference type="EMBL" id="FOAD01000001">
    <property type="protein sequence ID" value="SEK48361.1"/>
    <property type="molecule type" value="Genomic_DNA"/>
</dbReference>
<sequence length="42" mass="4648">MSLIKNTIPNPAHKNGFGFHATELFLIFLVLRNRPIGIGVTV</sequence>
<dbReference type="Proteomes" id="UP000183894">
    <property type="component" value="Unassembled WGS sequence"/>
</dbReference>
<name>A0A1H7HDK2_HALLR</name>
<gene>
    <name evidence="1" type="ORF">SAMN04488691_101557</name>
</gene>
<dbReference type="AlphaFoldDB" id="A0A1H7HDK2"/>
<protein>
    <submittedName>
        <fullName evidence="1">Uncharacterized protein</fullName>
    </submittedName>
</protein>
<proteinExistence type="predicted"/>
<reference evidence="1 2" key="1">
    <citation type="submission" date="2016-10" db="EMBL/GenBank/DDBJ databases">
        <authorList>
            <person name="de Groot N.N."/>
        </authorList>
    </citation>
    <scope>NUCLEOTIDE SEQUENCE [LARGE SCALE GENOMIC DNA]</scope>
    <source>
        <strain evidence="1 2">CDM_5</strain>
    </source>
</reference>
<organism evidence="1 2">
    <name type="scientific">Haloferax larsenii</name>
    <dbReference type="NCBI Taxonomy" id="302484"/>
    <lineage>
        <taxon>Archaea</taxon>
        <taxon>Methanobacteriati</taxon>
        <taxon>Methanobacteriota</taxon>
        <taxon>Stenosarchaea group</taxon>
        <taxon>Halobacteria</taxon>
        <taxon>Halobacteriales</taxon>
        <taxon>Haloferacaceae</taxon>
        <taxon>Haloferax</taxon>
    </lineage>
</organism>
<evidence type="ECO:0000313" key="2">
    <source>
        <dbReference type="Proteomes" id="UP000183894"/>
    </source>
</evidence>
<evidence type="ECO:0000313" key="1">
    <source>
        <dbReference type="EMBL" id="SEK48361.1"/>
    </source>
</evidence>